<dbReference type="InterPro" id="IPR036390">
    <property type="entry name" value="WH_DNA-bd_sf"/>
</dbReference>
<dbReference type="SUPFAM" id="SSF46785">
    <property type="entry name" value="Winged helix' DNA-binding domain"/>
    <property type="match status" value="1"/>
</dbReference>
<dbReference type="NCBIfam" id="NF033788">
    <property type="entry name" value="HTH_metalloreg"/>
    <property type="match status" value="1"/>
</dbReference>
<dbReference type="OrthoDB" id="9794330at2"/>
<dbReference type="GO" id="GO:0003700">
    <property type="term" value="F:DNA-binding transcription factor activity"/>
    <property type="evidence" value="ECO:0007669"/>
    <property type="project" value="InterPro"/>
</dbReference>
<evidence type="ECO:0000259" key="5">
    <source>
        <dbReference type="PROSITE" id="PS50987"/>
    </source>
</evidence>
<dbReference type="InterPro" id="IPR036388">
    <property type="entry name" value="WH-like_DNA-bd_sf"/>
</dbReference>
<dbReference type="InterPro" id="IPR001845">
    <property type="entry name" value="HTH_ArsR_DNA-bd_dom"/>
</dbReference>
<dbReference type="PANTHER" id="PTHR33154">
    <property type="entry name" value="TRANSCRIPTIONAL REGULATOR, ARSR FAMILY"/>
    <property type="match status" value="1"/>
</dbReference>
<keyword evidence="2" id="KW-0238">DNA-binding</keyword>
<accession>A0A517PF45</accession>
<dbReference type="PROSITE" id="PS50987">
    <property type="entry name" value="HTH_ARSR_2"/>
    <property type="match status" value="1"/>
</dbReference>
<evidence type="ECO:0000256" key="1">
    <source>
        <dbReference type="ARBA" id="ARBA00023015"/>
    </source>
</evidence>
<dbReference type="PRINTS" id="PR00778">
    <property type="entry name" value="HTHARSR"/>
</dbReference>
<dbReference type="CDD" id="cd00090">
    <property type="entry name" value="HTH_ARSR"/>
    <property type="match status" value="1"/>
</dbReference>
<dbReference type="KEGG" id="acaf:CA12_41360"/>
<proteinExistence type="predicted"/>
<keyword evidence="1" id="KW-0805">Transcription regulation</keyword>
<dbReference type="InterPro" id="IPR011991">
    <property type="entry name" value="ArsR-like_HTH"/>
</dbReference>
<sequence length="177" mass="19628">MLATTVAEPVQSVRQTPSSPSIRTAATNVTGRAGVAHRSDDVLEDDFGAGLAEAEQEVEADGRFPVLPDALEQDLVQVFKLLSDETRLRILLYLAREGELHVTALCKRLSQSQPAVSHHLALLRNAGIIEPRRDGKHNFYSIRQQRFVGLISEFFATVRDPETDAVEFDEFVLSKSE</sequence>
<dbReference type="SMART" id="SM00418">
    <property type="entry name" value="HTH_ARSR"/>
    <property type="match status" value="1"/>
</dbReference>
<evidence type="ECO:0000313" key="7">
    <source>
        <dbReference type="Proteomes" id="UP000318741"/>
    </source>
</evidence>
<dbReference type="PANTHER" id="PTHR33154:SF33">
    <property type="entry name" value="TRANSCRIPTIONAL REPRESSOR SDPR"/>
    <property type="match status" value="1"/>
</dbReference>
<gene>
    <name evidence="6" type="primary">kmtR</name>
    <name evidence="6" type="ORF">CA12_41360</name>
</gene>
<evidence type="ECO:0000256" key="4">
    <source>
        <dbReference type="SAM" id="MobiDB-lite"/>
    </source>
</evidence>
<evidence type="ECO:0000313" key="6">
    <source>
        <dbReference type="EMBL" id="QDT17998.1"/>
    </source>
</evidence>
<feature type="domain" description="HTH arsR-type" evidence="5">
    <location>
        <begin position="67"/>
        <end position="162"/>
    </location>
</feature>
<feature type="region of interest" description="Disordered" evidence="4">
    <location>
        <begin position="1"/>
        <end position="23"/>
    </location>
</feature>
<feature type="compositionally biased region" description="Polar residues" evidence="4">
    <location>
        <begin position="12"/>
        <end position="23"/>
    </location>
</feature>
<evidence type="ECO:0000256" key="2">
    <source>
        <dbReference type="ARBA" id="ARBA00023125"/>
    </source>
</evidence>
<dbReference type="InterPro" id="IPR051081">
    <property type="entry name" value="HTH_MetalResp_TranReg"/>
</dbReference>
<dbReference type="EMBL" id="CP036265">
    <property type="protein sequence ID" value="QDT17998.1"/>
    <property type="molecule type" value="Genomic_DNA"/>
</dbReference>
<dbReference type="Proteomes" id="UP000318741">
    <property type="component" value="Chromosome"/>
</dbReference>
<name>A0A517PF45_9PLAN</name>
<reference evidence="6 7" key="1">
    <citation type="submission" date="2019-02" db="EMBL/GenBank/DDBJ databases">
        <title>Deep-cultivation of Planctomycetes and their phenomic and genomic characterization uncovers novel biology.</title>
        <authorList>
            <person name="Wiegand S."/>
            <person name="Jogler M."/>
            <person name="Boedeker C."/>
            <person name="Pinto D."/>
            <person name="Vollmers J."/>
            <person name="Rivas-Marin E."/>
            <person name="Kohn T."/>
            <person name="Peeters S.H."/>
            <person name="Heuer A."/>
            <person name="Rast P."/>
            <person name="Oberbeckmann S."/>
            <person name="Bunk B."/>
            <person name="Jeske O."/>
            <person name="Meyerdierks A."/>
            <person name="Storesund J.E."/>
            <person name="Kallscheuer N."/>
            <person name="Luecker S."/>
            <person name="Lage O.M."/>
            <person name="Pohl T."/>
            <person name="Merkel B.J."/>
            <person name="Hornburger P."/>
            <person name="Mueller R.-W."/>
            <person name="Bruemmer F."/>
            <person name="Labrenz M."/>
            <person name="Spormann A.M."/>
            <person name="Op den Camp H."/>
            <person name="Overmann J."/>
            <person name="Amann R."/>
            <person name="Jetten M.S.M."/>
            <person name="Mascher T."/>
            <person name="Medema M.H."/>
            <person name="Devos D.P."/>
            <person name="Kaster A.-K."/>
            <person name="Ovreas L."/>
            <person name="Rohde M."/>
            <person name="Galperin M.Y."/>
            <person name="Jogler C."/>
        </authorList>
    </citation>
    <scope>NUCLEOTIDE SEQUENCE [LARGE SCALE GENOMIC DNA]</scope>
    <source>
        <strain evidence="6 7">CA12</strain>
    </source>
</reference>
<keyword evidence="3" id="KW-0804">Transcription</keyword>
<keyword evidence="7" id="KW-1185">Reference proteome</keyword>
<organism evidence="6 7">
    <name type="scientific">Alienimonas californiensis</name>
    <dbReference type="NCBI Taxonomy" id="2527989"/>
    <lineage>
        <taxon>Bacteria</taxon>
        <taxon>Pseudomonadati</taxon>
        <taxon>Planctomycetota</taxon>
        <taxon>Planctomycetia</taxon>
        <taxon>Planctomycetales</taxon>
        <taxon>Planctomycetaceae</taxon>
        <taxon>Alienimonas</taxon>
    </lineage>
</organism>
<protein>
    <submittedName>
        <fullName evidence="6">HTH-type transcriptional regulator KmtR</fullName>
    </submittedName>
</protein>
<evidence type="ECO:0000256" key="3">
    <source>
        <dbReference type="ARBA" id="ARBA00023163"/>
    </source>
</evidence>
<dbReference type="Pfam" id="PF01022">
    <property type="entry name" value="HTH_5"/>
    <property type="match status" value="1"/>
</dbReference>
<dbReference type="AlphaFoldDB" id="A0A517PF45"/>
<dbReference type="GO" id="GO:0003677">
    <property type="term" value="F:DNA binding"/>
    <property type="evidence" value="ECO:0007669"/>
    <property type="project" value="UniProtKB-KW"/>
</dbReference>
<dbReference type="Gene3D" id="1.10.10.10">
    <property type="entry name" value="Winged helix-like DNA-binding domain superfamily/Winged helix DNA-binding domain"/>
    <property type="match status" value="1"/>
</dbReference>